<accession>A0A315YH34</accession>
<dbReference type="AlphaFoldDB" id="A0A315YH34"/>
<evidence type="ECO:0000313" key="1">
    <source>
        <dbReference type="EMBL" id="PWJ10413.1"/>
    </source>
</evidence>
<name>A0A315YH34_RUMFL</name>
<protein>
    <submittedName>
        <fullName evidence="1">Surface protein</fullName>
    </submittedName>
</protein>
<evidence type="ECO:0000313" key="2">
    <source>
        <dbReference type="Proteomes" id="UP000245720"/>
    </source>
</evidence>
<dbReference type="Gene3D" id="3.80.10.10">
    <property type="entry name" value="Ribonuclease Inhibitor"/>
    <property type="match status" value="1"/>
</dbReference>
<dbReference type="InterPro" id="IPR032675">
    <property type="entry name" value="LRR_dom_sf"/>
</dbReference>
<dbReference type="NCBIfam" id="TIGR02167">
    <property type="entry name" value="Liste_lipo_26"/>
    <property type="match status" value="2"/>
</dbReference>
<organism evidence="1 2">
    <name type="scientific">Ruminococcus flavefaciens</name>
    <dbReference type="NCBI Taxonomy" id="1265"/>
    <lineage>
        <taxon>Bacteria</taxon>
        <taxon>Bacillati</taxon>
        <taxon>Bacillota</taxon>
        <taxon>Clostridia</taxon>
        <taxon>Eubacteriales</taxon>
        <taxon>Oscillospiraceae</taxon>
        <taxon>Ruminococcus</taxon>
    </lineage>
</organism>
<comment type="caution">
    <text evidence="1">The sequence shown here is derived from an EMBL/GenBank/DDBJ whole genome shotgun (WGS) entry which is preliminary data.</text>
</comment>
<dbReference type="InterPro" id="IPR011889">
    <property type="entry name" value="Liste_lipo_26"/>
</dbReference>
<dbReference type="EMBL" id="QGDI01000014">
    <property type="protein sequence ID" value="PWJ10413.1"/>
    <property type="molecule type" value="Genomic_DNA"/>
</dbReference>
<sequence length="334" mass="37194">MNGMFWNCSSLKEIDVSNFDTSRVTDMTSMFEDCSSLEYIDVTGFDTSSTKYNSDVFRNCTALDPSICIVKGNSITLDGNIGVNVYLQPCEDLSKAVISSPCGEREFIDFSGIIQDSGYYKFSYPINAAQGNEPITLRAYDKDGKRLIVCNDNYGLCDHSQIKSSVYDYINEIKKSKLYSDPTLAAFVDGLENFCKAAENYFNGTKNAIAGIDNVNADSVKDYAPEFGKDIKISLVLNPATALRIYTDADKVEYSDSVIAPKTGKYGKYYEITNIPAQKLGSEYRSIIDDTEYKFIPLSYVYRVLNNESASDELIDMAKATYVYAKTAEAYIGK</sequence>
<dbReference type="OrthoDB" id="370441at2"/>
<dbReference type="Proteomes" id="UP000245720">
    <property type="component" value="Unassembled WGS sequence"/>
</dbReference>
<gene>
    <name evidence="1" type="ORF">IE37_03051</name>
</gene>
<reference evidence="1 2" key="1">
    <citation type="submission" date="2018-05" db="EMBL/GenBank/DDBJ databases">
        <title>The Hungate 1000. A catalogue of reference genomes from the rumen microbiome.</title>
        <authorList>
            <person name="Kelly W."/>
        </authorList>
    </citation>
    <scope>NUCLEOTIDE SEQUENCE [LARGE SCALE GENOMIC DNA]</scope>
    <source>
        <strain evidence="1 2">SAb67</strain>
    </source>
</reference>
<proteinExistence type="predicted"/>
<dbReference type="Pfam" id="PF03382">
    <property type="entry name" value="DUF285"/>
    <property type="match status" value="1"/>
</dbReference>
<dbReference type="InterPro" id="IPR005046">
    <property type="entry name" value="DUF285"/>
</dbReference>